<organism evidence="2 3">
    <name type="scientific">Colletotrichum plurivorum</name>
    <dbReference type="NCBI Taxonomy" id="2175906"/>
    <lineage>
        <taxon>Eukaryota</taxon>
        <taxon>Fungi</taxon>
        <taxon>Dikarya</taxon>
        <taxon>Ascomycota</taxon>
        <taxon>Pezizomycotina</taxon>
        <taxon>Sordariomycetes</taxon>
        <taxon>Hypocreomycetidae</taxon>
        <taxon>Glomerellales</taxon>
        <taxon>Glomerellaceae</taxon>
        <taxon>Colletotrichum</taxon>
        <taxon>Colletotrichum orchidearum species complex</taxon>
    </lineage>
</organism>
<dbReference type="AlphaFoldDB" id="A0A8H6KH63"/>
<feature type="compositionally biased region" description="Polar residues" evidence="1">
    <location>
        <begin position="360"/>
        <end position="369"/>
    </location>
</feature>
<feature type="compositionally biased region" description="Low complexity" evidence="1">
    <location>
        <begin position="480"/>
        <end position="491"/>
    </location>
</feature>
<keyword evidence="3" id="KW-1185">Reference proteome</keyword>
<feature type="region of interest" description="Disordered" evidence="1">
    <location>
        <begin position="300"/>
        <end position="371"/>
    </location>
</feature>
<name>A0A8H6KH63_9PEZI</name>
<sequence>MGTGSLAVSKAIISHDGALQRGVMSSAGRLANEADGVSRGCVGRTDMTESTMRGRMGEGLEGVRRMDRESMTDSTREDQVLYKTGGRGIRDMGRDGIPCGGEATVLEPGDHDGYETGVYHVEVLQTVALAGTTHAVFDACKRRPSLRHMRRRRTRPSPVMGMRPKRREWNAENSNGVSGVETEEKKHQQRRDRSSGGGDGTNGEGPDRRQKFNRASRGGEKFVDLLEVCRDDSRSPTKEDLGERRCWGIKLNDGVWPDARSAASAYLGIDATVCSCLLAAHPTPTQTPIWNFDNCQEPVPHRRWPVDQRTAKGKERKGGKGESLPEQDQHESSHPVDTAARPASPHGPPSPISVSPASPTRLSSSNPNKPRNLALEFAEKNGSLAPRQTGSFSCPRPLAWPGLAVPPACAAPRALLHSRHHPPPDAQHHEPRSRNLWISRLFRDPFHHSVPASVPTLATHPHVMPGIMPRGRPQPGEKGAPAASPRTPPSSQTGNMPREDPDLCNSTIATELRML</sequence>
<feature type="region of interest" description="Disordered" evidence="1">
    <location>
        <begin position="146"/>
        <end position="216"/>
    </location>
</feature>
<protein>
    <submittedName>
        <fullName evidence="2">Uncharacterized protein</fullName>
    </submittedName>
</protein>
<feature type="compositionally biased region" description="Basic and acidic residues" evidence="1">
    <location>
        <begin position="182"/>
        <end position="194"/>
    </location>
</feature>
<feature type="compositionally biased region" description="Basic residues" evidence="1">
    <location>
        <begin position="146"/>
        <end position="155"/>
    </location>
</feature>
<dbReference type="Proteomes" id="UP000654918">
    <property type="component" value="Unassembled WGS sequence"/>
</dbReference>
<evidence type="ECO:0000313" key="2">
    <source>
        <dbReference type="EMBL" id="KAF6830903.1"/>
    </source>
</evidence>
<gene>
    <name evidence="2" type="ORF">CPLU01_07092</name>
</gene>
<reference evidence="2" key="1">
    <citation type="journal article" date="2020" name="Phytopathology">
        <title>Genome Sequence Resources of Colletotrichum truncatum, C. plurivorum, C. musicola, and C. sojae: Four Species Pathogenic to Soybean (Glycine max).</title>
        <authorList>
            <person name="Rogerio F."/>
            <person name="Boufleur T.R."/>
            <person name="Ciampi-Guillardi M."/>
            <person name="Sukno S.A."/>
            <person name="Thon M.R."/>
            <person name="Massola Junior N.S."/>
            <person name="Baroncelli R."/>
        </authorList>
    </citation>
    <scope>NUCLEOTIDE SEQUENCE</scope>
    <source>
        <strain evidence="2">LFN00145</strain>
    </source>
</reference>
<dbReference type="EMBL" id="WIGO01000088">
    <property type="protein sequence ID" value="KAF6830903.1"/>
    <property type="molecule type" value="Genomic_DNA"/>
</dbReference>
<evidence type="ECO:0000313" key="3">
    <source>
        <dbReference type="Proteomes" id="UP000654918"/>
    </source>
</evidence>
<evidence type="ECO:0000256" key="1">
    <source>
        <dbReference type="SAM" id="MobiDB-lite"/>
    </source>
</evidence>
<comment type="caution">
    <text evidence="2">The sequence shown here is derived from an EMBL/GenBank/DDBJ whole genome shotgun (WGS) entry which is preliminary data.</text>
</comment>
<feature type="compositionally biased region" description="Basic and acidic residues" evidence="1">
    <location>
        <begin position="304"/>
        <end position="320"/>
    </location>
</feature>
<proteinExistence type="predicted"/>
<accession>A0A8H6KH63</accession>
<feature type="region of interest" description="Disordered" evidence="1">
    <location>
        <begin position="457"/>
        <end position="503"/>
    </location>
</feature>